<keyword evidence="1" id="KW-0812">Transmembrane</keyword>
<keyword evidence="1" id="KW-1133">Transmembrane helix</keyword>
<proteinExistence type="predicted"/>
<dbReference type="EMBL" id="VSSQ01082774">
    <property type="protein sequence ID" value="MPN31294.1"/>
    <property type="molecule type" value="Genomic_DNA"/>
</dbReference>
<dbReference type="AlphaFoldDB" id="A0A645H4M2"/>
<feature type="transmembrane region" description="Helical" evidence="1">
    <location>
        <begin position="80"/>
        <end position="101"/>
    </location>
</feature>
<protein>
    <submittedName>
        <fullName evidence="2">Uncharacterized protein</fullName>
    </submittedName>
</protein>
<keyword evidence="1" id="KW-0472">Membrane</keyword>
<comment type="caution">
    <text evidence="2">The sequence shown here is derived from an EMBL/GenBank/DDBJ whole genome shotgun (WGS) entry which is preliminary data.</text>
</comment>
<evidence type="ECO:0000256" key="1">
    <source>
        <dbReference type="SAM" id="Phobius"/>
    </source>
</evidence>
<sequence>MHDDQAAVFTSAQTYPGMAGRAENIAGLEVFRLNAFTIEGGGPGAEALVCKHLGFQLGRGDIARVAALGIGNIVNQPTHIAGAIGACIVVFIVGHVGIVALRRIGIIAISIIFILGLEEIQPGLM</sequence>
<reference evidence="2" key="1">
    <citation type="submission" date="2019-08" db="EMBL/GenBank/DDBJ databases">
        <authorList>
            <person name="Kucharzyk K."/>
            <person name="Murdoch R.W."/>
            <person name="Higgins S."/>
            <person name="Loffler F."/>
        </authorList>
    </citation>
    <scope>NUCLEOTIDE SEQUENCE</scope>
</reference>
<organism evidence="2">
    <name type="scientific">bioreactor metagenome</name>
    <dbReference type="NCBI Taxonomy" id="1076179"/>
    <lineage>
        <taxon>unclassified sequences</taxon>
        <taxon>metagenomes</taxon>
        <taxon>ecological metagenomes</taxon>
    </lineage>
</organism>
<gene>
    <name evidence="2" type="ORF">SDC9_178768</name>
</gene>
<accession>A0A645H4M2</accession>
<evidence type="ECO:0000313" key="2">
    <source>
        <dbReference type="EMBL" id="MPN31294.1"/>
    </source>
</evidence>
<name>A0A645H4M2_9ZZZZ</name>